<organism evidence="8 9">
    <name type="scientific">Stieleria neptunia</name>
    <dbReference type="NCBI Taxonomy" id="2527979"/>
    <lineage>
        <taxon>Bacteria</taxon>
        <taxon>Pseudomonadati</taxon>
        <taxon>Planctomycetota</taxon>
        <taxon>Planctomycetia</taxon>
        <taxon>Pirellulales</taxon>
        <taxon>Pirellulaceae</taxon>
        <taxon>Stieleria</taxon>
    </lineage>
</organism>
<evidence type="ECO:0000259" key="6">
    <source>
        <dbReference type="Pfam" id="PF01386"/>
    </source>
</evidence>
<dbReference type="Proteomes" id="UP000319004">
    <property type="component" value="Chromosome"/>
</dbReference>
<dbReference type="InterPro" id="IPR020930">
    <property type="entry name" value="Ribosomal_uL5_bac-type"/>
</dbReference>
<dbReference type="GO" id="GO:0006412">
    <property type="term" value="P:translation"/>
    <property type="evidence" value="ECO:0007669"/>
    <property type="project" value="UniProtKB-UniRule"/>
</dbReference>
<dbReference type="InterPro" id="IPR020057">
    <property type="entry name" value="Ribosomal_bL25_b-dom"/>
</dbReference>
<dbReference type="InterPro" id="IPR020056">
    <property type="entry name" value="Rbsml_bL25/Gln-tRNA_synth_N"/>
</dbReference>
<dbReference type="NCBIfam" id="TIGR00731">
    <property type="entry name" value="bL25_bact_ctc"/>
    <property type="match status" value="1"/>
</dbReference>
<dbReference type="OrthoDB" id="9790002at2"/>
<comment type="subunit">
    <text evidence="5">Part of the 50S ribosomal subunit; part of the 5S rRNA/L5/L18/L25 subcomplex. Contacts the 5S rRNA. Binds to the 5S rRNA independently of L5 and L18.</text>
</comment>
<dbReference type="Pfam" id="PF01386">
    <property type="entry name" value="Ribosomal_L25p"/>
    <property type="match status" value="1"/>
</dbReference>
<dbReference type="GO" id="GO:0022625">
    <property type="term" value="C:cytosolic large ribosomal subunit"/>
    <property type="evidence" value="ECO:0007669"/>
    <property type="project" value="TreeGrafter"/>
</dbReference>
<dbReference type="Pfam" id="PF14693">
    <property type="entry name" value="Ribosomal_TL5_C"/>
    <property type="match status" value="1"/>
</dbReference>
<dbReference type="Gene3D" id="2.40.240.10">
    <property type="entry name" value="Ribosomal Protein L25, Chain P"/>
    <property type="match status" value="1"/>
</dbReference>
<dbReference type="GO" id="GO:0008097">
    <property type="term" value="F:5S rRNA binding"/>
    <property type="evidence" value="ECO:0007669"/>
    <property type="project" value="InterPro"/>
</dbReference>
<accession>A0A518HTE2</accession>
<dbReference type="GO" id="GO:0003735">
    <property type="term" value="F:structural constituent of ribosome"/>
    <property type="evidence" value="ECO:0007669"/>
    <property type="project" value="InterPro"/>
</dbReference>
<proteinExistence type="inferred from homology"/>
<keyword evidence="3 5" id="KW-0689">Ribosomal protein</keyword>
<dbReference type="InterPro" id="IPR037121">
    <property type="entry name" value="Ribosomal_bL25_C"/>
</dbReference>
<dbReference type="HAMAP" id="MF_01334">
    <property type="entry name" value="Ribosomal_bL25_CTC"/>
    <property type="match status" value="1"/>
</dbReference>
<dbReference type="EMBL" id="CP037423">
    <property type="protein sequence ID" value="QDV44106.1"/>
    <property type="molecule type" value="Genomic_DNA"/>
</dbReference>
<dbReference type="InterPro" id="IPR001021">
    <property type="entry name" value="Ribosomal_bL25_long"/>
</dbReference>
<dbReference type="SUPFAM" id="SSF50715">
    <property type="entry name" value="Ribosomal protein L25-like"/>
    <property type="match status" value="1"/>
</dbReference>
<dbReference type="KEGG" id="snep:Enr13x_39680"/>
<dbReference type="RefSeq" id="WP_145388496.1">
    <property type="nucleotide sequence ID" value="NZ_CP037423.1"/>
</dbReference>
<dbReference type="PANTHER" id="PTHR33284:SF1">
    <property type="entry name" value="RIBOSOMAL PROTEIN L25_GLN-TRNA SYNTHETASE, ANTI-CODON-BINDING DOMAIN-CONTAINING PROTEIN"/>
    <property type="match status" value="1"/>
</dbReference>
<dbReference type="CDD" id="cd00495">
    <property type="entry name" value="Ribosomal_L25_TL5_CTC"/>
    <property type="match status" value="1"/>
</dbReference>
<evidence type="ECO:0000313" key="9">
    <source>
        <dbReference type="Proteomes" id="UP000319004"/>
    </source>
</evidence>
<keyword evidence="9" id="KW-1185">Reference proteome</keyword>
<name>A0A518HTE2_9BACT</name>
<protein>
    <recommendedName>
        <fullName evidence="5">Large ribosomal subunit protein bL25</fullName>
    </recommendedName>
    <alternativeName>
        <fullName evidence="5">General stress protein CTC</fullName>
    </alternativeName>
</protein>
<evidence type="ECO:0000256" key="4">
    <source>
        <dbReference type="ARBA" id="ARBA00023274"/>
    </source>
</evidence>
<evidence type="ECO:0000313" key="8">
    <source>
        <dbReference type="EMBL" id="QDV44106.1"/>
    </source>
</evidence>
<evidence type="ECO:0000259" key="7">
    <source>
        <dbReference type="Pfam" id="PF14693"/>
    </source>
</evidence>
<keyword evidence="2 5" id="KW-0694">RNA-binding</keyword>
<keyword evidence="4 5" id="KW-0687">Ribonucleoprotein</keyword>
<evidence type="ECO:0000256" key="3">
    <source>
        <dbReference type="ARBA" id="ARBA00022980"/>
    </source>
</evidence>
<dbReference type="AlphaFoldDB" id="A0A518HTE2"/>
<dbReference type="Gene3D" id="2.170.120.20">
    <property type="entry name" value="Ribosomal protein L25, beta domain"/>
    <property type="match status" value="1"/>
</dbReference>
<dbReference type="InterPro" id="IPR029751">
    <property type="entry name" value="Ribosomal_L25_dom"/>
</dbReference>
<comment type="function">
    <text evidence="5">This is one of the proteins that binds to the 5S RNA in the ribosome where it forms part of the central protuberance.</text>
</comment>
<evidence type="ECO:0000256" key="5">
    <source>
        <dbReference type="HAMAP-Rule" id="MF_01334"/>
    </source>
</evidence>
<dbReference type="PANTHER" id="PTHR33284">
    <property type="entry name" value="RIBOSOMAL PROTEIN L25/GLN-TRNA SYNTHETASE, ANTI-CODON-BINDING DOMAIN-CONTAINING PROTEIN"/>
    <property type="match status" value="1"/>
</dbReference>
<feature type="domain" description="Large ribosomal subunit protein bL25 beta" evidence="7">
    <location>
        <begin position="97"/>
        <end position="178"/>
    </location>
</feature>
<keyword evidence="1 5" id="KW-0699">rRNA-binding</keyword>
<comment type="similarity">
    <text evidence="5">Belongs to the bacterial ribosomal protein bL25 family. CTC subfamily.</text>
</comment>
<sequence>MAEVVQVQKRDGSLGTAASRRLRKAGSVPAVLYGHKQENQHLAISQKTVESILRHHSKIVELQGDVVETALVSDLQFDPLGIEVLHIDLQRVDMNEKVAVSVPIRFKGEPVGGKQGGIAIENAHEVEVECPAVAIPEFVELNVTGVGLGEHRSASDLSLPEKVVLVTPGETVVYHVEKVKGEAAADETEEEGEEA</sequence>
<evidence type="ECO:0000256" key="2">
    <source>
        <dbReference type="ARBA" id="ARBA00022884"/>
    </source>
</evidence>
<dbReference type="InterPro" id="IPR011035">
    <property type="entry name" value="Ribosomal_bL25/Gln-tRNA_synth"/>
</dbReference>
<gene>
    <name evidence="5 8" type="primary">rplY</name>
    <name evidence="5" type="synonym">ctc</name>
    <name evidence="8" type="ORF">Enr13x_39680</name>
</gene>
<reference evidence="8 9" key="1">
    <citation type="submission" date="2019-03" db="EMBL/GenBank/DDBJ databases">
        <title>Deep-cultivation of Planctomycetes and their phenomic and genomic characterization uncovers novel biology.</title>
        <authorList>
            <person name="Wiegand S."/>
            <person name="Jogler M."/>
            <person name="Boedeker C."/>
            <person name="Pinto D."/>
            <person name="Vollmers J."/>
            <person name="Rivas-Marin E."/>
            <person name="Kohn T."/>
            <person name="Peeters S.H."/>
            <person name="Heuer A."/>
            <person name="Rast P."/>
            <person name="Oberbeckmann S."/>
            <person name="Bunk B."/>
            <person name="Jeske O."/>
            <person name="Meyerdierks A."/>
            <person name="Storesund J.E."/>
            <person name="Kallscheuer N."/>
            <person name="Luecker S."/>
            <person name="Lage O.M."/>
            <person name="Pohl T."/>
            <person name="Merkel B.J."/>
            <person name="Hornburger P."/>
            <person name="Mueller R.-W."/>
            <person name="Bruemmer F."/>
            <person name="Labrenz M."/>
            <person name="Spormann A.M."/>
            <person name="Op den Camp H."/>
            <person name="Overmann J."/>
            <person name="Amann R."/>
            <person name="Jetten M.S.M."/>
            <person name="Mascher T."/>
            <person name="Medema M.H."/>
            <person name="Devos D.P."/>
            <person name="Kaster A.-K."/>
            <person name="Ovreas L."/>
            <person name="Rohde M."/>
            <person name="Galperin M.Y."/>
            <person name="Jogler C."/>
        </authorList>
    </citation>
    <scope>NUCLEOTIDE SEQUENCE [LARGE SCALE GENOMIC DNA]</scope>
    <source>
        <strain evidence="8 9">Enr13</strain>
    </source>
</reference>
<feature type="domain" description="Large ribosomal subunit protein bL25 L25" evidence="6">
    <location>
        <begin position="6"/>
        <end position="89"/>
    </location>
</feature>
<evidence type="ECO:0000256" key="1">
    <source>
        <dbReference type="ARBA" id="ARBA00022730"/>
    </source>
</evidence>